<feature type="domain" description="Retroviral polymerase SH3-like" evidence="2">
    <location>
        <begin position="138"/>
        <end position="184"/>
    </location>
</feature>
<dbReference type="InterPro" id="IPR057670">
    <property type="entry name" value="SH3_retrovirus"/>
</dbReference>
<gene>
    <name evidence="3" type="ORF">PPNO1_LOCUS3041</name>
</gene>
<dbReference type="EMBL" id="CALLCH030000007">
    <property type="protein sequence ID" value="CAI4213293.1"/>
    <property type="molecule type" value="Genomic_DNA"/>
</dbReference>
<name>A0A9P1H0R0_9PEZI</name>
<reference evidence="3" key="1">
    <citation type="submission" date="2022-11" db="EMBL/GenBank/DDBJ databases">
        <authorList>
            <person name="Scott C."/>
            <person name="Bruce N."/>
        </authorList>
    </citation>
    <scope>NUCLEOTIDE SEQUENCE</scope>
</reference>
<dbReference type="Pfam" id="PF13976">
    <property type="entry name" value="gag_pre-integrs"/>
    <property type="match status" value="1"/>
</dbReference>
<dbReference type="InterPro" id="IPR025724">
    <property type="entry name" value="GAG-pre-integrase_dom"/>
</dbReference>
<evidence type="ECO:0000259" key="2">
    <source>
        <dbReference type="Pfam" id="PF25597"/>
    </source>
</evidence>
<dbReference type="Proteomes" id="UP000838763">
    <property type="component" value="Unassembled WGS sequence"/>
</dbReference>
<comment type="caution">
    <text evidence="3">The sequence shown here is derived from an EMBL/GenBank/DDBJ whole genome shotgun (WGS) entry which is preliminary data.</text>
</comment>
<protein>
    <recommendedName>
        <fullName evidence="5">GAG-pre-integrase domain-containing protein</fullName>
    </recommendedName>
</protein>
<dbReference type="Pfam" id="PF25597">
    <property type="entry name" value="SH3_retrovirus"/>
    <property type="match status" value="1"/>
</dbReference>
<proteinExistence type="predicted"/>
<accession>A0A9P1H0R0</accession>
<evidence type="ECO:0000313" key="3">
    <source>
        <dbReference type="EMBL" id="CAI4213293.1"/>
    </source>
</evidence>
<dbReference type="AlphaFoldDB" id="A0A9P1H0R0"/>
<organism evidence="3 4">
    <name type="scientific">Parascedosporium putredinis</name>
    <dbReference type="NCBI Taxonomy" id="1442378"/>
    <lineage>
        <taxon>Eukaryota</taxon>
        <taxon>Fungi</taxon>
        <taxon>Dikarya</taxon>
        <taxon>Ascomycota</taxon>
        <taxon>Pezizomycotina</taxon>
        <taxon>Sordariomycetes</taxon>
        <taxon>Hypocreomycetidae</taxon>
        <taxon>Microascales</taxon>
        <taxon>Microascaceae</taxon>
        <taxon>Parascedosporium</taxon>
    </lineage>
</organism>
<sequence>MVVEGVHIDESSDTLRWANKKIFLRFDRHEGMIALHKGHYKGHSKGHSKKASKDIDVSSDASSYGYVISTKHTSYTTTDIQRWHERLGHPGTEVLEHAMERNLGVRIKGVKTTDCQTYSLSKAQRIISRQPQQIRVTAARAHIGYLVGHKSSTQYLMWVPQLGKVIDTSNVTFDEKNTYKTMKPTAEKEEVEETVEQLQVHRIRDDNDDVDIFADIFSITNTTDPTLLMSDRGWKD</sequence>
<dbReference type="OrthoDB" id="4731637at2759"/>
<evidence type="ECO:0008006" key="5">
    <source>
        <dbReference type="Google" id="ProtNLM"/>
    </source>
</evidence>
<feature type="domain" description="GAG-pre-integrase" evidence="1">
    <location>
        <begin position="73"/>
        <end position="122"/>
    </location>
</feature>
<evidence type="ECO:0000313" key="4">
    <source>
        <dbReference type="Proteomes" id="UP000838763"/>
    </source>
</evidence>
<keyword evidence="4" id="KW-1185">Reference proteome</keyword>
<evidence type="ECO:0000259" key="1">
    <source>
        <dbReference type="Pfam" id="PF13976"/>
    </source>
</evidence>